<dbReference type="GO" id="GO:0003779">
    <property type="term" value="F:actin binding"/>
    <property type="evidence" value="ECO:0007669"/>
    <property type="project" value="InterPro"/>
</dbReference>
<evidence type="ECO:0000259" key="2">
    <source>
        <dbReference type="Pfam" id="PF17684"/>
    </source>
</evidence>
<dbReference type="GO" id="GO:0007015">
    <property type="term" value="P:actin filament organization"/>
    <property type="evidence" value="ECO:0007669"/>
    <property type="project" value="InterPro"/>
</dbReference>
<dbReference type="Proteomes" id="UP001159364">
    <property type="component" value="Linkage Group LG07"/>
</dbReference>
<evidence type="ECO:0000313" key="4">
    <source>
        <dbReference type="Proteomes" id="UP001159364"/>
    </source>
</evidence>
<dbReference type="InterPro" id="IPR032009">
    <property type="entry name" value="SCAB_CC"/>
</dbReference>
<dbReference type="Pfam" id="PF17684">
    <property type="entry name" value="SCAB-PH"/>
    <property type="match status" value="1"/>
</dbReference>
<evidence type="ECO:0000259" key="1">
    <source>
        <dbReference type="Pfam" id="PF16712"/>
    </source>
</evidence>
<dbReference type="AlphaFoldDB" id="A0AAV8T2F3"/>
<protein>
    <submittedName>
        <fullName evidence="3">Uncharacterized protein</fullName>
    </submittedName>
</protein>
<keyword evidence="4" id="KW-1185">Reference proteome</keyword>
<feature type="domain" description="Stomatal closure-related actin-binding protein PH" evidence="2">
    <location>
        <begin position="207"/>
        <end position="277"/>
    </location>
</feature>
<dbReference type="Gene3D" id="1.20.5.440">
    <property type="entry name" value="ATP synthase delta/epsilon subunit, C-terminal domain"/>
    <property type="match status" value="1"/>
</dbReference>
<dbReference type="Pfam" id="PF16712">
    <property type="entry name" value="SCAB_CC"/>
    <property type="match status" value="1"/>
</dbReference>
<comment type="caution">
    <text evidence="3">The sequence shown here is derived from an EMBL/GenBank/DDBJ whole genome shotgun (WGS) entry which is preliminary data.</text>
</comment>
<dbReference type="GO" id="GO:0010119">
    <property type="term" value="P:regulation of stomatal movement"/>
    <property type="evidence" value="ECO:0007669"/>
    <property type="project" value="InterPro"/>
</dbReference>
<evidence type="ECO:0000313" key="3">
    <source>
        <dbReference type="EMBL" id="KAJ8760388.1"/>
    </source>
</evidence>
<name>A0AAV8T2F3_9ROSI</name>
<dbReference type="InterPro" id="IPR041144">
    <property type="entry name" value="SCAB-PH"/>
</dbReference>
<proteinExistence type="predicted"/>
<reference evidence="3 4" key="1">
    <citation type="submission" date="2021-09" db="EMBL/GenBank/DDBJ databases">
        <title>Genomic insights and catalytic innovation underlie evolution of tropane alkaloids biosynthesis.</title>
        <authorList>
            <person name="Wang Y.-J."/>
            <person name="Tian T."/>
            <person name="Huang J.-P."/>
            <person name="Huang S.-X."/>
        </authorList>
    </citation>
    <scope>NUCLEOTIDE SEQUENCE [LARGE SCALE GENOMIC DNA]</scope>
    <source>
        <strain evidence="3">KIB-2018</strain>
        <tissue evidence="3">Leaf</tissue>
    </source>
</reference>
<accession>A0AAV8T2F3</accession>
<dbReference type="Gene3D" id="2.30.29.140">
    <property type="match status" value="1"/>
</dbReference>
<dbReference type="PANTHER" id="PTHR31172">
    <property type="entry name" value="STOMATAL CLOSURE-RELATED ACTIN-BINDING PROTEIN 1"/>
    <property type="match status" value="1"/>
</dbReference>
<feature type="domain" description="Stomatal closure-related actin-binding protein coiled-coil" evidence="1">
    <location>
        <begin position="1"/>
        <end position="121"/>
    </location>
</feature>
<dbReference type="EMBL" id="JAIWQS010000007">
    <property type="protein sequence ID" value="KAJ8760388.1"/>
    <property type="molecule type" value="Genomic_DNA"/>
</dbReference>
<sequence>MAGQNKEDVEKAISTVEALVVKLTQKGELVQEKFEAPEGAKKLVNQEKYFACAKIESAREVVKRFGNVEPRTFLRFEVKEARRIKLLHQPSKVMDMEYELCVLRAQTWDKSIFSVKLQRELAISKRVKENKASLYYLDGSETLILILQLHPHLVNALSLSKCANKSMYAFVDIVSNDQKFNVTTGGAIHSAAGLGSYIETFLRKSSLEFDVVIFQINGQDSPSDSVHIFKITKAREIYSTLMQLCGVGGDGNAAAKKLFWQPRMGLSYVLTFESKREGMQLQCLQGNVLLIAMSVYTLEDVSQQVILGGSEDQV</sequence>
<dbReference type="InterPro" id="IPR039640">
    <property type="entry name" value="SCAB"/>
</dbReference>
<gene>
    <name evidence="3" type="ORF">K2173_015055</name>
</gene>
<organism evidence="3 4">
    <name type="scientific">Erythroxylum novogranatense</name>
    <dbReference type="NCBI Taxonomy" id="1862640"/>
    <lineage>
        <taxon>Eukaryota</taxon>
        <taxon>Viridiplantae</taxon>
        <taxon>Streptophyta</taxon>
        <taxon>Embryophyta</taxon>
        <taxon>Tracheophyta</taxon>
        <taxon>Spermatophyta</taxon>
        <taxon>Magnoliopsida</taxon>
        <taxon>eudicotyledons</taxon>
        <taxon>Gunneridae</taxon>
        <taxon>Pentapetalae</taxon>
        <taxon>rosids</taxon>
        <taxon>fabids</taxon>
        <taxon>Malpighiales</taxon>
        <taxon>Erythroxylaceae</taxon>
        <taxon>Erythroxylum</taxon>
    </lineage>
</organism>
<dbReference type="PANTHER" id="PTHR31172:SF7">
    <property type="entry name" value="STOMATAL CLOSURE-RELATED ACTIN-BINDING PROTEIN 3"/>
    <property type="match status" value="1"/>
</dbReference>